<evidence type="ECO:0000256" key="1">
    <source>
        <dbReference type="SAM" id="Phobius"/>
    </source>
</evidence>
<evidence type="ECO:0000259" key="2">
    <source>
        <dbReference type="Pfam" id="PF13490"/>
    </source>
</evidence>
<protein>
    <recommendedName>
        <fullName evidence="2">Putative zinc-finger domain-containing protein</fullName>
    </recommendedName>
</protein>
<proteinExistence type="predicted"/>
<dbReference type="Gene3D" id="1.10.10.1320">
    <property type="entry name" value="Anti-sigma factor, zinc-finger domain"/>
    <property type="match status" value="1"/>
</dbReference>
<keyword evidence="1" id="KW-0472">Membrane</keyword>
<dbReference type="InterPro" id="IPR027383">
    <property type="entry name" value="Znf_put"/>
</dbReference>
<keyword evidence="1" id="KW-0812">Transmembrane</keyword>
<sequence length="135" mass="14702">MNGCEQILLYAQGELAGAEKAAFETHLASCPSCQKELLFLRRMDEALVPPAAPQSVVEGIFAKTTRKKSFFAGVSWKPALAGAAMLGLGIFVFLAGLQPDKTAFDAREVIAYMSENLDAEYLSFAEDLSAWEEDF</sequence>
<reference evidence="3" key="1">
    <citation type="journal article" date="2020" name="J. ISSAAS">
        <title>Lactobacilli and other gastrointestinal microbiota of Peromyscus leucopus, reservoir host for agents of Lyme disease and other zoonoses in North America.</title>
        <authorList>
            <person name="Milovic A."/>
            <person name="Bassam K."/>
            <person name="Shao H."/>
            <person name="Chatzistamou I."/>
            <person name="Tufts D.M."/>
            <person name="Diuk-Wasser M."/>
            <person name="Barbour A.G."/>
        </authorList>
    </citation>
    <scope>NUCLEOTIDE SEQUENCE</scope>
    <source>
        <strain evidence="3">LL30</strain>
    </source>
</reference>
<gene>
    <name evidence="3" type="ORF">Elusimicrob1349_1770</name>
</gene>
<dbReference type="Pfam" id="PF13490">
    <property type="entry name" value="zf-HC2"/>
    <property type="match status" value="1"/>
</dbReference>
<feature type="transmembrane region" description="Helical" evidence="1">
    <location>
        <begin position="79"/>
        <end position="97"/>
    </location>
</feature>
<dbReference type="InterPro" id="IPR041916">
    <property type="entry name" value="Anti_sigma_zinc_sf"/>
</dbReference>
<accession>A0A650ELL4</accession>
<name>A0A650ELL4_9BACT</name>
<evidence type="ECO:0000313" key="3">
    <source>
        <dbReference type="EMBL" id="QGT50707.1"/>
    </source>
</evidence>
<keyword evidence="1" id="KW-1133">Transmembrane helix</keyword>
<organism evidence="3">
    <name type="scientific">uncultured Elusimicrobia bacterium</name>
    <dbReference type="NCBI Taxonomy" id="699876"/>
    <lineage>
        <taxon>Bacteria</taxon>
        <taxon>Pseudomonadati</taxon>
        <taxon>Elusimicrobiota</taxon>
        <taxon>Elusimicrobia</taxon>
        <taxon>environmental samples</taxon>
    </lineage>
</organism>
<feature type="domain" description="Putative zinc-finger" evidence="2">
    <location>
        <begin position="6"/>
        <end position="34"/>
    </location>
</feature>
<dbReference type="EMBL" id="MN577571">
    <property type="protein sequence ID" value="QGT50707.1"/>
    <property type="molecule type" value="Genomic_DNA"/>
</dbReference>
<dbReference type="AlphaFoldDB" id="A0A650ELL4"/>